<dbReference type="Gene3D" id="2.60.40.10">
    <property type="entry name" value="Immunoglobulins"/>
    <property type="match status" value="1"/>
</dbReference>
<evidence type="ECO:0000313" key="6">
    <source>
        <dbReference type="Proteomes" id="UP000824219"/>
    </source>
</evidence>
<dbReference type="EMBL" id="JAHKSW010000023">
    <property type="protein sequence ID" value="KAG7317918.1"/>
    <property type="molecule type" value="Genomic_DNA"/>
</dbReference>
<dbReference type="Pfam" id="PF01108">
    <property type="entry name" value="Tissue_fac"/>
    <property type="match status" value="1"/>
</dbReference>
<dbReference type="SUPFAM" id="SSF49265">
    <property type="entry name" value="Fibronectin type III"/>
    <property type="match status" value="1"/>
</dbReference>
<organism evidence="5 6">
    <name type="scientific">Hemibagrus wyckioides</name>
    <dbReference type="NCBI Taxonomy" id="337641"/>
    <lineage>
        <taxon>Eukaryota</taxon>
        <taxon>Metazoa</taxon>
        <taxon>Chordata</taxon>
        <taxon>Craniata</taxon>
        <taxon>Vertebrata</taxon>
        <taxon>Euteleostomi</taxon>
        <taxon>Actinopterygii</taxon>
        <taxon>Neopterygii</taxon>
        <taxon>Teleostei</taxon>
        <taxon>Ostariophysi</taxon>
        <taxon>Siluriformes</taxon>
        <taxon>Bagridae</taxon>
        <taxon>Hemibagrus</taxon>
    </lineage>
</organism>
<dbReference type="OrthoDB" id="9908819at2759"/>
<sequence length="584" mass="65388">MDLDMWPLRALLLLACCSGLSATESCNMTKVYLDSCNFHTRLHWDEVKIPGREVRYSVKYSKYGDPLQMMIGCQNISKPFCDLSSVMMDVRNKYYGRIMADGLCLGKFEQFVPIEKTTLEAPERSMITAGFSLTVTVTTPMGPQNRSIREISCWEKCQEETESSVNYIVKLTHPESEAGKEFKNTSDIITLNHLHVNTEYCGVVWYELTHPYLKRQSENTTFCVTLPGAYKPWIPIFILFALVVLFFLIILPLILCHQYVTRKRKLPKMLQVMSKNTTPDFNPDPKVEITTVKVHSKPPWNTNKPKPASSAVPEKKKAGIDVVGYIGQDYHNQDWHCHSYSNEKVAPVSDKSAKSCISYSMVVSVIVPQDREELSSCANDSGIGESISPGLSSCTDEDLFPVISRAQSEEDLGMMEPVSTSETLVLPVSLSANGKLQLSTLAFQPVVSNVNKNSEIVPLMPRSSPAGERTLLLTDLVSMDNSDWTDNDSRPKYRKAYLPNGVPQTFSELPSCETISKVLLSDSTSNYRENWVPGILPDPLPNATNCMVANSQLHEFAEPEEDVEESPSKLEAIFLSGWMVQIQG</sequence>
<dbReference type="PANTHER" id="PTHR20859:SF53">
    <property type="entry name" value="INTERLEUKIN-22 RECEPTOR SUBUNIT ALPHA-1"/>
    <property type="match status" value="1"/>
</dbReference>
<dbReference type="Pfam" id="PF09294">
    <property type="entry name" value="Interfer-bind"/>
    <property type="match status" value="1"/>
</dbReference>
<proteinExistence type="predicted"/>
<feature type="domain" description="Fibronectin type-III" evidence="3">
    <location>
        <begin position="12"/>
        <end position="100"/>
    </location>
</feature>
<protein>
    <submittedName>
        <fullName evidence="5">Uncharacterized protein</fullName>
    </submittedName>
</protein>
<dbReference type="Proteomes" id="UP000824219">
    <property type="component" value="Linkage Group LG23"/>
</dbReference>
<keyword evidence="6" id="KW-1185">Reference proteome</keyword>
<evidence type="ECO:0000259" key="3">
    <source>
        <dbReference type="Pfam" id="PF01108"/>
    </source>
</evidence>
<reference evidence="5 6" key="1">
    <citation type="submission" date="2021-06" db="EMBL/GenBank/DDBJ databases">
        <title>Chromosome-level genome assembly of the red-tail catfish (Hemibagrus wyckioides).</title>
        <authorList>
            <person name="Shao F."/>
        </authorList>
    </citation>
    <scope>NUCLEOTIDE SEQUENCE [LARGE SCALE GENOMIC DNA]</scope>
    <source>
        <strain evidence="5">EC202008001</strain>
        <tissue evidence="5">Blood</tissue>
    </source>
</reference>
<dbReference type="InterPro" id="IPR003961">
    <property type="entry name" value="FN3_dom"/>
</dbReference>
<keyword evidence="1" id="KW-0472">Membrane</keyword>
<dbReference type="GO" id="GO:0005886">
    <property type="term" value="C:plasma membrane"/>
    <property type="evidence" value="ECO:0007669"/>
    <property type="project" value="TreeGrafter"/>
</dbReference>
<gene>
    <name evidence="5" type="ORF">KOW79_018953</name>
</gene>
<evidence type="ECO:0000259" key="4">
    <source>
        <dbReference type="Pfam" id="PF09294"/>
    </source>
</evidence>
<dbReference type="InterPro" id="IPR013783">
    <property type="entry name" value="Ig-like_fold"/>
</dbReference>
<accession>A0A9D3N7R7</accession>
<evidence type="ECO:0000256" key="1">
    <source>
        <dbReference type="SAM" id="Phobius"/>
    </source>
</evidence>
<evidence type="ECO:0000256" key="2">
    <source>
        <dbReference type="SAM" id="SignalP"/>
    </source>
</evidence>
<name>A0A9D3N7R7_9TELE</name>
<keyword evidence="1" id="KW-1133">Transmembrane helix</keyword>
<dbReference type="InterPro" id="IPR050650">
    <property type="entry name" value="Type-II_Cytokine-TF_Rcpt"/>
</dbReference>
<feature type="domain" description="Interferon/interleukin receptor" evidence="4">
    <location>
        <begin position="117"/>
        <end position="219"/>
    </location>
</feature>
<feature type="signal peptide" evidence="2">
    <location>
        <begin position="1"/>
        <end position="22"/>
    </location>
</feature>
<evidence type="ECO:0000313" key="5">
    <source>
        <dbReference type="EMBL" id="KAG7317918.1"/>
    </source>
</evidence>
<feature type="chain" id="PRO_5039499620" evidence="2">
    <location>
        <begin position="23"/>
        <end position="584"/>
    </location>
</feature>
<comment type="caution">
    <text evidence="5">The sequence shown here is derived from an EMBL/GenBank/DDBJ whole genome shotgun (WGS) entry which is preliminary data.</text>
</comment>
<dbReference type="InterPro" id="IPR036116">
    <property type="entry name" value="FN3_sf"/>
</dbReference>
<dbReference type="GO" id="GO:0004896">
    <property type="term" value="F:cytokine receptor activity"/>
    <property type="evidence" value="ECO:0007669"/>
    <property type="project" value="TreeGrafter"/>
</dbReference>
<dbReference type="PANTHER" id="PTHR20859">
    <property type="entry name" value="INTERFERON/INTERLEUKIN RECEPTOR"/>
    <property type="match status" value="1"/>
</dbReference>
<dbReference type="AlphaFoldDB" id="A0A9D3N7R7"/>
<keyword evidence="1" id="KW-0812">Transmembrane</keyword>
<dbReference type="InterPro" id="IPR015373">
    <property type="entry name" value="Interferon/interleukin_rcp_dom"/>
</dbReference>
<keyword evidence="2" id="KW-0732">Signal</keyword>
<feature type="transmembrane region" description="Helical" evidence="1">
    <location>
        <begin position="233"/>
        <end position="255"/>
    </location>
</feature>